<sequence>MEVRRTTPKSSPNTANEVSKQSSPSTKKQSTISKKSKKEETSLRPTGSDILHPLPFDNVTGTMTMPSSKEKANDSSPLSSTIDLTEKQQNDLSEARISPKKAKKSGEKAEEKSSIRLGNGMEEEKDDHRTNKLVGTQTESERKEIEKMPYSFENIPAAKFEPAPPKTKENSAEKVEESPKKPVKSEEDETKPKEEKIEKKKREIVENGSVEQTLSEPLKVLPIGEEPTPVPPPIPPPGAPLETLSPSSPRTSEPSSALIETAVERNAESSVSFDTSQSMYKVCRCRKKDRGALLKDSDAPVYDPTLKLDIPMTRVIPVTFTKYNPPNLLDAPTNGSTEIIELPDFFTSPIEDEPDNYLTGMYPMIATMTAAHQHACLINHLVENYEFFE</sequence>
<accession>E3M3L1</accession>
<dbReference type="OMA" id="QMPNSFR"/>
<evidence type="ECO:0000313" key="3">
    <source>
        <dbReference type="Proteomes" id="UP000008281"/>
    </source>
</evidence>
<feature type="compositionally biased region" description="Low complexity" evidence="1">
    <location>
        <begin position="19"/>
        <end position="33"/>
    </location>
</feature>
<dbReference type="OrthoDB" id="5850025at2759"/>
<dbReference type="HOGENOM" id="CLU_710259_0_0_1"/>
<name>E3M3L1_CAERE</name>
<feature type="compositionally biased region" description="Basic and acidic residues" evidence="1">
    <location>
        <begin position="166"/>
        <end position="205"/>
    </location>
</feature>
<feature type="compositionally biased region" description="Polar residues" evidence="1">
    <location>
        <begin position="74"/>
        <end position="83"/>
    </location>
</feature>
<dbReference type="eggNOG" id="ENOG502TIQ9">
    <property type="taxonomic scope" value="Eukaryota"/>
</dbReference>
<feature type="region of interest" description="Disordered" evidence="1">
    <location>
        <begin position="1"/>
        <end position="257"/>
    </location>
</feature>
<organism evidence="3">
    <name type="scientific">Caenorhabditis remanei</name>
    <name type="common">Caenorhabditis vulgaris</name>
    <dbReference type="NCBI Taxonomy" id="31234"/>
    <lineage>
        <taxon>Eukaryota</taxon>
        <taxon>Metazoa</taxon>
        <taxon>Ecdysozoa</taxon>
        <taxon>Nematoda</taxon>
        <taxon>Chromadorea</taxon>
        <taxon>Rhabditida</taxon>
        <taxon>Rhabditina</taxon>
        <taxon>Rhabditomorpha</taxon>
        <taxon>Rhabditoidea</taxon>
        <taxon>Rhabditidae</taxon>
        <taxon>Peloderinae</taxon>
        <taxon>Caenorhabditis</taxon>
    </lineage>
</organism>
<keyword evidence="3" id="KW-1185">Reference proteome</keyword>
<protein>
    <submittedName>
        <fullName evidence="2">Uncharacterized protein</fullName>
    </submittedName>
</protein>
<evidence type="ECO:0000256" key="1">
    <source>
        <dbReference type="SAM" id="MobiDB-lite"/>
    </source>
</evidence>
<reference evidence="2" key="1">
    <citation type="submission" date="2007-07" db="EMBL/GenBank/DDBJ databases">
        <title>PCAP assembly of the Caenorhabditis remanei genome.</title>
        <authorList>
            <consortium name="The Caenorhabditis remanei Sequencing Consortium"/>
            <person name="Wilson R.K."/>
        </authorList>
    </citation>
    <scope>NUCLEOTIDE SEQUENCE [LARGE SCALE GENOMIC DNA]</scope>
    <source>
        <strain evidence="2">PB4641</strain>
    </source>
</reference>
<dbReference type="EMBL" id="DS268423">
    <property type="protein sequence ID" value="EFO90787.1"/>
    <property type="molecule type" value="Genomic_DNA"/>
</dbReference>
<dbReference type="AlphaFoldDB" id="E3M3L1"/>
<dbReference type="InParanoid" id="E3M3L1"/>
<dbReference type="Proteomes" id="UP000008281">
    <property type="component" value="Unassembled WGS sequence"/>
</dbReference>
<evidence type="ECO:0000313" key="2">
    <source>
        <dbReference type="EMBL" id="EFO90787.1"/>
    </source>
</evidence>
<feature type="compositionally biased region" description="Low complexity" evidence="1">
    <location>
        <begin position="240"/>
        <end position="256"/>
    </location>
</feature>
<feature type="compositionally biased region" description="Polar residues" evidence="1">
    <location>
        <begin position="8"/>
        <end position="18"/>
    </location>
</feature>
<feature type="compositionally biased region" description="Pro residues" evidence="1">
    <location>
        <begin position="228"/>
        <end position="239"/>
    </location>
</feature>
<proteinExistence type="predicted"/>
<feature type="compositionally biased region" description="Basic and acidic residues" evidence="1">
    <location>
        <begin position="104"/>
        <end position="114"/>
    </location>
</feature>
<gene>
    <name evidence="2" type="ORF">CRE_08307</name>
</gene>